<organism evidence="6">
    <name type="scientific">Siphoviridae sp. ctv0N24</name>
    <dbReference type="NCBI Taxonomy" id="2826509"/>
    <lineage>
        <taxon>Viruses</taxon>
        <taxon>Duplodnaviria</taxon>
        <taxon>Heunggongvirae</taxon>
        <taxon>Uroviricota</taxon>
        <taxon>Caudoviricetes</taxon>
    </lineage>
</organism>
<feature type="domain" description="Metallo-beta-lactamase" evidence="5">
    <location>
        <begin position="12"/>
        <end position="179"/>
    </location>
</feature>
<name>A0A8S5N2U4_9CAUD</name>
<evidence type="ECO:0000256" key="4">
    <source>
        <dbReference type="ARBA" id="ARBA00034308"/>
    </source>
</evidence>
<dbReference type="EMBL" id="BK015052">
    <property type="protein sequence ID" value="DAD88989.1"/>
    <property type="molecule type" value="Genomic_DNA"/>
</dbReference>
<reference evidence="6" key="1">
    <citation type="journal article" date="2021" name="Proc. Natl. Acad. Sci. U.S.A.">
        <title>A Catalog of Tens of Thousands of Viruses from Human Metagenomes Reveals Hidden Associations with Chronic Diseases.</title>
        <authorList>
            <person name="Tisza M.J."/>
            <person name="Buck C.B."/>
        </authorList>
    </citation>
    <scope>NUCLEOTIDE SEQUENCE</scope>
    <source>
        <strain evidence="6">Ctv0N24</strain>
    </source>
</reference>
<dbReference type="InterPro" id="IPR001279">
    <property type="entry name" value="Metallo-B-lactamas"/>
</dbReference>
<dbReference type="Pfam" id="PF00753">
    <property type="entry name" value="Lactamase_B"/>
    <property type="match status" value="1"/>
</dbReference>
<dbReference type="PANTHER" id="PTHR47619:SF1">
    <property type="entry name" value="EXODEOXYRIBONUCLEASE WALJ"/>
    <property type="match status" value="1"/>
</dbReference>
<keyword evidence="1" id="KW-1090">Inhibition of host innate immune response by virus</keyword>
<dbReference type="Gene3D" id="3.60.15.10">
    <property type="entry name" value="Ribonuclease Z/Hydroxyacylglutathione hydrolase-like"/>
    <property type="match status" value="1"/>
</dbReference>
<sequence length="245" mass="27505">MFMRVINTGSQPGNCYALKSESGEILLLDCGCKYPEILKGISYRISDVSGCLLTHGHGDHLKSFQNLMQSGIQIYANDETVESVNTISGELMIGLPEKKLKDVGSFKVTPFYVPHDKTPNFAYLISHEECGRLIYATDFSYLPFSFKNMRINHFLIECNHLDESPEQDSFKFEHSIRGHSSLSTVKEIIRVNKTASLRTITLCHLSEGWGNPEVMQKEIQDVAGDDVLVQIARPGLEVDLNLCPF</sequence>
<dbReference type="GO" id="GO:0052170">
    <property type="term" value="P:symbiont-mediated suppression of host innate immune response"/>
    <property type="evidence" value="ECO:0007669"/>
    <property type="project" value="UniProtKB-KW"/>
</dbReference>
<evidence type="ECO:0000259" key="5">
    <source>
        <dbReference type="SMART" id="SM00849"/>
    </source>
</evidence>
<accession>A0A8S5N2U4</accession>
<dbReference type="InterPro" id="IPR036866">
    <property type="entry name" value="RibonucZ/Hydroxyglut_hydro"/>
</dbReference>
<proteinExistence type="inferred from homology"/>
<dbReference type="SMART" id="SM00849">
    <property type="entry name" value="Lactamase_B"/>
    <property type="match status" value="1"/>
</dbReference>
<comment type="function">
    <text evidence="3">Counteracts the host Pycsar antiviral defense system. Phosphodiesterase that enables metal-dependent hydrolysis of host cyclic nucleotide Pycsar defense signals such as cCMP and cUMP.</text>
</comment>
<dbReference type="PANTHER" id="PTHR47619">
    <property type="entry name" value="METALLO-HYDROLASE YYCJ-RELATED"/>
    <property type="match status" value="1"/>
</dbReference>
<keyword evidence="2" id="KW-0899">Viral immunoevasion</keyword>
<evidence type="ECO:0000256" key="2">
    <source>
        <dbReference type="ARBA" id="ARBA00023280"/>
    </source>
</evidence>
<evidence type="ECO:0000256" key="3">
    <source>
        <dbReference type="ARBA" id="ARBA00034293"/>
    </source>
</evidence>
<keyword evidence="1" id="KW-0945">Host-virus interaction</keyword>
<comment type="similarity">
    <text evidence="4">Belongs to the anti-Pycsar protein Apyc1 family.</text>
</comment>
<protein>
    <submittedName>
        <fullName evidence="6">YycJ-like MBL-fold protein</fullName>
    </submittedName>
</protein>
<evidence type="ECO:0000313" key="6">
    <source>
        <dbReference type="EMBL" id="DAD88989.1"/>
    </source>
</evidence>
<dbReference type="InterPro" id="IPR052533">
    <property type="entry name" value="WalJ/YycJ-like"/>
</dbReference>
<dbReference type="SUPFAM" id="SSF56281">
    <property type="entry name" value="Metallo-hydrolase/oxidoreductase"/>
    <property type="match status" value="1"/>
</dbReference>
<evidence type="ECO:0000256" key="1">
    <source>
        <dbReference type="ARBA" id="ARBA00022632"/>
    </source>
</evidence>